<reference evidence="2 3" key="1">
    <citation type="submission" date="2021-04" db="EMBL/GenBank/DDBJ databases">
        <authorList>
            <person name="Bliznina A."/>
        </authorList>
    </citation>
    <scope>NUCLEOTIDE SEQUENCE [LARGE SCALE GENOMIC DNA]</scope>
</reference>
<gene>
    <name evidence="2" type="ORF">OKIOD_LOCUS12155</name>
</gene>
<keyword evidence="1" id="KW-0732">Signal</keyword>
<name>A0ABN7STY4_OIKDI</name>
<dbReference type="EMBL" id="OU015566">
    <property type="protein sequence ID" value="CAG5107568.1"/>
    <property type="molecule type" value="Genomic_DNA"/>
</dbReference>
<feature type="chain" id="PRO_5045154789" evidence="1">
    <location>
        <begin position="17"/>
        <end position="304"/>
    </location>
</feature>
<protein>
    <submittedName>
        <fullName evidence="2">Oidioi.mRNA.OKI2018_I69.chr1.g3390.t1.cds</fullName>
    </submittedName>
</protein>
<feature type="signal peptide" evidence="1">
    <location>
        <begin position="1"/>
        <end position="16"/>
    </location>
</feature>
<proteinExistence type="predicted"/>
<evidence type="ECO:0000313" key="3">
    <source>
        <dbReference type="Proteomes" id="UP001158576"/>
    </source>
</evidence>
<keyword evidence="3" id="KW-1185">Reference proteome</keyword>
<evidence type="ECO:0000256" key="1">
    <source>
        <dbReference type="SAM" id="SignalP"/>
    </source>
</evidence>
<evidence type="ECO:0000313" key="2">
    <source>
        <dbReference type="EMBL" id="CAG5107568.1"/>
    </source>
</evidence>
<organism evidence="2 3">
    <name type="scientific">Oikopleura dioica</name>
    <name type="common">Tunicate</name>
    <dbReference type="NCBI Taxonomy" id="34765"/>
    <lineage>
        <taxon>Eukaryota</taxon>
        <taxon>Metazoa</taxon>
        <taxon>Chordata</taxon>
        <taxon>Tunicata</taxon>
        <taxon>Appendicularia</taxon>
        <taxon>Copelata</taxon>
        <taxon>Oikopleuridae</taxon>
        <taxon>Oikopleura</taxon>
    </lineage>
</organism>
<sequence length="304" mass="33596">MKFFLSTLLAFGYAQQSCTVCSETMIERNKPLTITNPADLLPNKGCWDTTDAANFGTESCSKCYALFFNTRGSDNIGDDFYVLHAERGCVHERTMVGRNVTSFPSATECIPKNGVQCTMTLTEESFGNFGNIQALYAVGTAADTLSIGQALISVNNPLGFDRFNQAPLRCHQCDSQFSEANNACFQNPPPASDCEDFNATSCYSETSSYTAVDPNTNRERTYYYAKRGCSRVSSQLAGVTQIREETKELPVVPMVVENKSVTRRVKVEHCATASCNKARMDYISTSDERKMVASAIFFIFSLMI</sequence>
<accession>A0ABN7STY4</accession>
<dbReference type="Proteomes" id="UP001158576">
    <property type="component" value="Chromosome 1"/>
</dbReference>